<dbReference type="AlphaFoldDB" id="A0A7G9T3J9"/>
<dbReference type="KEGG" id="wdi:H9L19_04360"/>
<feature type="transmembrane region" description="Helical" evidence="8">
    <location>
        <begin position="349"/>
        <end position="369"/>
    </location>
</feature>
<dbReference type="InterPro" id="IPR003804">
    <property type="entry name" value="Lactate_perm"/>
</dbReference>
<keyword evidence="4 8" id="KW-1003">Cell membrane</keyword>
<accession>A0A7G9T3J9</accession>
<reference evidence="9 10" key="1">
    <citation type="submission" date="2020-08" db="EMBL/GenBank/DDBJ databases">
        <title>Genome sequence of Weissella diestrammenae KACC 16890T.</title>
        <authorList>
            <person name="Hyun D.-W."/>
            <person name="Bae J.-W."/>
        </authorList>
    </citation>
    <scope>NUCLEOTIDE SEQUENCE [LARGE SCALE GENOMIC DNA]</scope>
    <source>
        <strain evidence="9 10">KACC 16890</strain>
    </source>
</reference>
<keyword evidence="7 8" id="KW-0472">Membrane</keyword>
<feature type="transmembrane region" description="Helical" evidence="8">
    <location>
        <begin position="515"/>
        <end position="534"/>
    </location>
</feature>
<proteinExistence type="inferred from homology"/>
<dbReference type="Pfam" id="PF02652">
    <property type="entry name" value="Lactate_perm"/>
    <property type="match status" value="1"/>
</dbReference>
<dbReference type="Proteomes" id="UP000515800">
    <property type="component" value="Chromosome"/>
</dbReference>
<organism evidence="9 10">
    <name type="scientific">Weissella diestrammenae</name>
    <dbReference type="NCBI Taxonomy" id="1162633"/>
    <lineage>
        <taxon>Bacteria</taxon>
        <taxon>Bacillati</taxon>
        <taxon>Bacillota</taxon>
        <taxon>Bacilli</taxon>
        <taxon>Lactobacillales</taxon>
        <taxon>Lactobacillaceae</taxon>
        <taxon>Weissella</taxon>
    </lineage>
</organism>
<feature type="transmembrane region" description="Helical" evidence="8">
    <location>
        <begin position="416"/>
        <end position="435"/>
    </location>
</feature>
<name>A0A7G9T3J9_9LACO</name>
<dbReference type="EMBL" id="CP060724">
    <property type="protein sequence ID" value="QNN74674.1"/>
    <property type="molecule type" value="Genomic_DNA"/>
</dbReference>
<evidence type="ECO:0000256" key="8">
    <source>
        <dbReference type="RuleBase" id="RU365092"/>
    </source>
</evidence>
<keyword evidence="3 8" id="KW-0813">Transport</keyword>
<keyword evidence="6 8" id="KW-1133">Transmembrane helix</keyword>
<feature type="transmembrane region" description="Helical" evidence="8">
    <location>
        <begin position="298"/>
        <end position="319"/>
    </location>
</feature>
<evidence type="ECO:0000256" key="4">
    <source>
        <dbReference type="ARBA" id="ARBA00022475"/>
    </source>
</evidence>
<evidence type="ECO:0000256" key="5">
    <source>
        <dbReference type="ARBA" id="ARBA00022692"/>
    </source>
</evidence>
<evidence type="ECO:0000256" key="3">
    <source>
        <dbReference type="ARBA" id="ARBA00022448"/>
    </source>
</evidence>
<feature type="transmembrane region" description="Helical" evidence="8">
    <location>
        <begin position="186"/>
        <end position="205"/>
    </location>
</feature>
<comment type="similarity">
    <text evidence="2 8">Belongs to the lactate permease family.</text>
</comment>
<evidence type="ECO:0000313" key="9">
    <source>
        <dbReference type="EMBL" id="QNN74674.1"/>
    </source>
</evidence>
<feature type="transmembrane region" description="Helical" evidence="8">
    <location>
        <begin position="474"/>
        <end position="503"/>
    </location>
</feature>
<gene>
    <name evidence="9" type="ORF">H9L19_04360</name>
</gene>
<feature type="transmembrane region" description="Helical" evidence="8">
    <location>
        <begin position="217"/>
        <end position="240"/>
    </location>
</feature>
<feature type="transmembrane region" description="Helical" evidence="8">
    <location>
        <begin position="442"/>
        <end position="462"/>
    </location>
</feature>
<feature type="transmembrane region" description="Helical" evidence="8">
    <location>
        <begin position="26"/>
        <end position="42"/>
    </location>
</feature>
<feature type="transmembrane region" description="Helical" evidence="8">
    <location>
        <begin position="246"/>
        <end position="266"/>
    </location>
</feature>
<comment type="subcellular location">
    <subcellularLocation>
        <location evidence="1 8">Cell membrane</location>
        <topology evidence="1 8">Multi-pass membrane protein</topology>
    </subcellularLocation>
</comment>
<evidence type="ECO:0000256" key="1">
    <source>
        <dbReference type="ARBA" id="ARBA00004651"/>
    </source>
</evidence>
<dbReference type="GO" id="GO:0015295">
    <property type="term" value="F:solute:proton symporter activity"/>
    <property type="evidence" value="ECO:0007669"/>
    <property type="project" value="TreeGrafter"/>
</dbReference>
<sequence>MIIIALLAVILPMFFLAILNMPAIKGMTYSAIIVLFGAFIFWQMPIKVLSASILQGIHKTLPILWILFGALLMLAVLRTTGAIERINRGFVAVTGDLRVLTVIIVFLFGGLIEGVSGFGTPAMVTAPLLMALGFRPIAAVTLALVGDSTSASFGAVGTPLTVGLSNVANGPDFMQHVGRTITQLDLTAGAIVPTLIVFLLVRFFGREKKNHQAWVEMLPWTLLIGIVYALVAWLTVHWIGYEFASILTPLIMLIVAIVTVRFKLLLPASVYVTPWSDALENPGSSDLKQETKQAETMSLFKAWVPYLLVVVLLLLTRVIQPLQHQLLHLADLSWHNILGFKTISSDWQLLYSPGTILVVAAIIGLAIQMRSLKPLRKQARTVVGSMVSTGLTLVVTLIMVQIFSNSGINTQGLVSMPIYIANSLAQFTAPIWVFIAPFLGELGAFITGSATVSTLTFAPIQFHVAQQSHLEPQMILAMQVIGAAAGNMVCVHNIVAASAVVGLGGQEGAILRKTAIPAVIYAILLGITGFVWSIF</sequence>
<protein>
    <recommendedName>
        <fullName evidence="8">L-lactate permease</fullName>
    </recommendedName>
</protein>
<keyword evidence="10" id="KW-1185">Reference proteome</keyword>
<evidence type="ECO:0000256" key="2">
    <source>
        <dbReference type="ARBA" id="ARBA00010100"/>
    </source>
</evidence>
<evidence type="ECO:0000256" key="7">
    <source>
        <dbReference type="ARBA" id="ARBA00023136"/>
    </source>
</evidence>
<feature type="transmembrane region" description="Helical" evidence="8">
    <location>
        <begin position="89"/>
        <end position="112"/>
    </location>
</feature>
<keyword evidence="5 8" id="KW-0812">Transmembrane</keyword>
<dbReference type="PANTHER" id="PTHR30003">
    <property type="entry name" value="L-LACTATE PERMEASE"/>
    <property type="match status" value="1"/>
</dbReference>
<evidence type="ECO:0000313" key="10">
    <source>
        <dbReference type="Proteomes" id="UP000515800"/>
    </source>
</evidence>
<feature type="transmembrane region" description="Helical" evidence="8">
    <location>
        <begin position="63"/>
        <end position="83"/>
    </location>
</feature>
<comment type="function">
    <text evidence="8">Uptake of L-lactate across the membrane. Can also transport D-lactate and glycolate.</text>
</comment>
<feature type="transmembrane region" description="Helical" evidence="8">
    <location>
        <begin position="124"/>
        <end position="145"/>
    </location>
</feature>
<feature type="transmembrane region" description="Helical" evidence="8">
    <location>
        <begin position="381"/>
        <end position="404"/>
    </location>
</feature>
<dbReference type="PANTHER" id="PTHR30003:SF0">
    <property type="entry name" value="GLYCOLATE PERMEASE GLCA-RELATED"/>
    <property type="match status" value="1"/>
</dbReference>
<dbReference type="RefSeq" id="WP_187528509.1">
    <property type="nucleotide sequence ID" value="NZ_CP060724.1"/>
</dbReference>
<dbReference type="GO" id="GO:0005886">
    <property type="term" value="C:plasma membrane"/>
    <property type="evidence" value="ECO:0007669"/>
    <property type="project" value="UniProtKB-SubCell"/>
</dbReference>
<evidence type="ECO:0000256" key="6">
    <source>
        <dbReference type="ARBA" id="ARBA00022989"/>
    </source>
</evidence>
<dbReference type="GO" id="GO:0015129">
    <property type="term" value="F:lactate transmembrane transporter activity"/>
    <property type="evidence" value="ECO:0007669"/>
    <property type="project" value="UniProtKB-UniRule"/>
</dbReference>